<protein>
    <recommendedName>
        <fullName evidence="6">beta-lactamase</fullName>
        <ecNumber evidence="6">3.5.2.6</ecNumber>
    </recommendedName>
</protein>
<dbReference type="NCBIfam" id="NF012229">
    <property type="entry name" value="bla_class_B_core"/>
    <property type="match status" value="1"/>
</dbReference>
<comment type="subunit">
    <text evidence="5">Monomer.</text>
</comment>
<feature type="signal peptide" evidence="13">
    <location>
        <begin position="1"/>
        <end position="21"/>
    </location>
</feature>
<evidence type="ECO:0000256" key="7">
    <source>
        <dbReference type="ARBA" id="ARBA00022723"/>
    </source>
</evidence>
<dbReference type="RefSeq" id="WP_369329946.1">
    <property type="nucleotide sequence ID" value="NZ_JAULBC010000004.1"/>
</dbReference>
<evidence type="ECO:0000256" key="12">
    <source>
        <dbReference type="ARBA" id="ARBA00023251"/>
    </source>
</evidence>
<keyword evidence="16" id="KW-1185">Reference proteome</keyword>
<evidence type="ECO:0000256" key="9">
    <source>
        <dbReference type="ARBA" id="ARBA00022764"/>
    </source>
</evidence>
<keyword evidence="10 15" id="KW-0378">Hydrolase</keyword>
<feature type="chain" id="PRO_5046318745" description="beta-lactamase" evidence="13">
    <location>
        <begin position="22"/>
        <end position="241"/>
    </location>
</feature>
<name>A0ABV3ZF87_9BACT</name>
<gene>
    <name evidence="15" type="primary">bla</name>
    <name evidence="15" type="ORF">QTN47_13570</name>
</gene>
<comment type="cofactor">
    <cofactor evidence="2">
        <name>Zn(2+)</name>
        <dbReference type="ChEBI" id="CHEBI:29105"/>
    </cofactor>
</comment>
<dbReference type="GO" id="GO:0008800">
    <property type="term" value="F:beta-lactamase activity"/>
    <property type="evidence" value="ECO:0007669"/>
    <property type="project" value="UniProtKB-EC"/>
</dbReference>
<dbReference type="InterPro" id="IPR058199">
    <property type="entry name" value="BlaB//VIM/IMP-1"/>
</dbReference>
<comment type="caution">
    <text evidence="15">The sequence shown here is derived from an EMBL/GenBank/DDBJ whole genome shotgun (WGS) entry which is preliminary data.</text>
</comment>
<dbReference type="PANTHER" id="PTHR42951:SF4">
    <property type="entry name" value="ACYL-COENZYME A THIOESTERASE MBLAC2"/>
    <property type="match status" value="1"/>
</dbReference>
<evidence type="ECO:0000313" key="16">
    <source>
        <dbReference type="Proteomes" id="UP001560573"/>
    </source>
</evidence>
<evidence type="ECO:0000256" key="10">
    <source>
        <dbReference type="ARBA" id="ARBA00022801"/>
    </source>
</evidence>
<dbReference type="PROSITE" id="PS00744">
    <property type="entry name" value="BETA_LACTAMASE_B_2"/>
    <property type="match status" value="1"/>
</dbReference>
<keyword evidence="9" id="KW-0574">Periplasm</keyword>
<organism evidence="15 16">
    <name type="scientific">Danxiaibacter flavus</name>
    <dbReference type="NCBI Taxonomy" id="3049108"/>
    <lineage>
        <taxon>Bacteria</taxon>
        <taxon>Pseudomonadati</taxon>
        <taxon>Bacteroidota</taxon>
        <taxon>Chitinophagia</taxon>
        <taxon>Chitinophagales</taxon>
        <taxon>Chitinophagaceae</taxon>
        <taxon>Danxiaibacter</taxon>
    </lineage>
</organism>
<dbReference type="Pfam" id="PF00753">
    <property type="entry name" value="Lactamase_B"/>
    <property type="match status" value="1"/>
</dbReference>
<comment type="catalytic activity">
    <reaction evidence="1">
        <text>a beta-lactam + H2O = a substituted beta-amino acid</text>
        <dbReference type="Rhea" id="RHEA:20401"/>
        <dbReference type="ChEBI" id="CHEBI:15377"/>
        <dbReference type="ChEBI" id="CHEBI:35627"/>
        <dbReference type="ChEBI" id="CHEBI:140347"/>
        <dbReference type="EC" id="3.5.2.6"/>
    </reaction>
</comment>
<dbReference type="Gene3D" id="3.60.15.10">
    <property type="entry name" value="Ribonuclease Z/Hydroxyacylglutathione hydrolase-like"/>
    <property type="match status" value="1"/>
</dbReference>
<evidence type="ECO:0000256" key="1">
    <source>
        <dbReference type="ARBA" id="ARBA00001526"/>
    </source>
</evidence>
<evidence type="ECO:0000256" key="13">
    <source>
        <dbReference type="SAM" id="SignalP"/>
    </source>
</evidence>
<dbReference type="EC" id="3.5.2.6" evidence="6"/>
<evidence type="ECO:0000313" key="15">
    <source>
        <dbReference type="EMBL" id="MEX6688537.1"/>
    </source>
</evidence>
<sequence length="241" mass="27367">MRTVLMLLLAFSFNAIYSAQAQTKPLEIKHLTGDFYVYTTYNFFKGTPVPANALYLVTNEGVVMIDCPWDSTQFQPLLDSIRIKHHKKVVMYIATHSHADRTAGLEFYTKHGVKTYSTVQTDQISKVSHEKRAEFLMMKDTAFKIGQYSFQTFYPGPGHTVDNIVVWFPKDKVLYGGCFIKSTEATDLGYVGEAKVNDWPASIKKLQKAFPDPAYVIPGHDDWKNKASLEHTLDLLKANNK</sequence>
<dbReference type="InterPro" id="IPR050855">
    <property type="entry name" value="NDM-1-like"/>
</dbReference>
<reference evidence="15 16" key="1">
    <citation type="submission" date="2023-07" db="EMBL/GenBank/DDBJ databases">
        <authorList>
            <person name="Lian W.-H."/>
        </authorList>
    </citation>
    <scope>NUCLEOTIDE SEQUENCE [LARGE SCALE GENOMIC DNA]</scope>
    <source>
        <strain evidence="15 16">SYSU DXS3180</strain>
    </source>
</reference>
<dbReference type="Proteomes" id="UP001560573">
    <property type="component" value="Unassembled WGS sequence"/>
</dbReference>
<dbReference type="InterPro" id="IPR001279">
    <property type="entry name" value="Metallo-B-lactamas"/>
</dbReference>
<evidence type="ECO:0000256" key="11">
    <source>
        <dbReference type="ARBA" id="ARBA00022833"/>
    </source>
</evidence>
<comment type="subcellular location">
    <subcellularLocation>
        <location evidence="3">Periplasm</location>
    </subcellularLocation>
</comment>
<dbReference type="SMART" id="SM00849">
    <property type="entry name" value="Lactamase_B"/>
    <property type="match status" value="1"/>
</dbReference>
<keyword evidence="7" id="KW-0479">Metal-binding</keyword>
<dbReference type="EMBL" id="JAULBC010000004">
    <property type="protein sequence ID" value="MEX6688537.1"/>
    <property type="molecule type" value="Genomic_DNA"/>
</dbReference>
<evidence type="ECO:0000256" key="6">
    <source>
        <dbReference type="ARBA" id="ARBA00012865"/>
    </source>
</evidence>
<dbReference type="PANTHER" id="PTHR42951">
    <property type="entry name" value="METALLO-BETA-LACTAMASE DOMAIN-CONTAINING"/>
    <property type="match status" value="1"/>
</dbReference>
<evidence type="ECO:0000256" key="2">
    <source>
        <dbReference type="ARBA" id="ARBA00001947"/>
    </source>
</evidence>
<evidence type="ECO:0000256" key="8">
    <source>
        <dbReference type="ARBA" id="ARBA00022729"/>
    </source>
</evidence>
<dbReference type="InterPro" id="IPR036866">
    <property type="entry name" value="RibonucZ/Hydroxyglut_hydro"/>
</dbReference>
<dbReference type="InterPro" id="IPR001018">
    <property type="entry name" value="Beta-lactamase_class-B_CS"/>
</dbReference>
<dbReference type="NCBIfam" id="NF012146">
    <property type="entry name" value="blaB-IND-MUS"/>
    <property type="match status" value="1"/>
</dbReference>
<evidence type="ECO:0000259" key="14">
    <source>
        <dbReference type="SMART" id="SM00849"/>
    </source>
</evidence>
<proteinExistence type="inferred from homology"/>
<dbReference type="SUPFAM" id="SSF56281">
    <property type="entry name" value="Metallo-hydrolase/oxidoreductase"/>
    <property type="match status" value="1"/>
</dbReference>
<evidence type="ECO:0000256" key="4">
    <source>
        <dbReference type="ARBA" id="ARBA00005250"/>
    </source>
</evidence>
<feature type="domain" description="Metallo-beta-lactamase" evidence="14">
    <location>
        <begin position="50"/>
        <end position="220"/>
    </location>
</feature>
<keyword evidence="8 13" id="KW-0732">Signal</keyword>
<keyword evidence="12" id="KW-0046">Antibiotic resistance</keyword>
<evidence type="ECO:0000256" key="5">
    <source>
        <dbReference type="ARBA" id="ARBA00011245"/>
    </source>
</evidence>
<accession>A0ABV3ZF87</accession>
<dbReference type="NCBIfam" id="NF033088">
    <property type="entry name" value="bla_subclass_B1"/>
    <property type="match status" value="1"/>
</dbReference>
<comment type="similarity">
    <text evidence="4">Belongs to the metallo-beta-lactamase superfamily. Class-B beta-lactamase family.</text>
</comment>
<keyword evidence="11" id="KW-0862">Zinc</keyword>
<evidence type="ECO:0000256" key="3">
    <source>
        <dbReference type="ARBA" id="ARBA00004418"/>
    </source>
</evidence>